<protein>
    <recommendedName>
        <fullName evidence="4">prolyl aminopeptidase</fullName>
        <ecNumber evidence="4">3.4.11.5</ecNumber>
    </recommendedName>
    <alternativeName>
        <fullName evidence="9">Prolyl aminopeptidase</fullName>
    </alternativeName>
</protein>
<dbReference type="InterPro" id="IPR013595">
    <property type="entry name" value="Pept_S33_TAP-like_C"/>
</dbReference>
<comment type="similarity">
    <text evidence="3">Belongs to the peptidase S33 family.</text>
</comment>
<organism evidence="13">
    <name type="scientific">Streptomyces sp. JCM 9888</name>
    <dbReference type="NCBI Taxonomy" id="1570103"/>
    <lineage>
        <taxon>Bacteria</taxon>
        <taxon>Bacillati</taxon>
        <taxon>Actinomycetota</taxon>
        <taxon>Actinomycetes</taxon>
        <taxon>Kitasatosporales</taxon>
        <taxon>Streptomycetaceae</taxon>
        <taxon>Streptomyces</taxon>
    </lineage>
</organism>
<feature type="domain" description="Peptidase S33 tripeptidyl aminopeptidase-like C-terminal" evidence="12">
    <location>
        <begin position="372"/>
        <end position="454"/>
    </location>
</feature>
<evidence type="ECO:0000256" key="3">
    <source>
        <dbReference type="ARBA" id="ARBA00010088"/>
    </source>
</evidence>
<dbReference type="InterPro" id="IPR029058">
    <property type="entry name" value="AB_hydrolase_fold"/>
</dbReference>
<evidence type="ECO:0000256" key="8">
    <source>
        <dbReference type="ARBA" id="ARBA00022801"/>
    </source>
</evidence>
<dbReference type="InterPro" id="IPR002410">
    <property type="entry name" value="Peptidase_S33"/>
</dbReference>
<proteinExistence type="inferred from homology"/>
<keyword evidence="8" id="KW-0378">Hydrolase</keyword>
<dbReference type="GO" id="GO:0004177">
    <property type="term" value="F:aminopeptidase activity"/>
    <property type="evidence" value="ECO:0007669"/>
    <property type="project" value="UniProtKB-KW"/>
</dbReference>
<evidence type="ECO:0000259" key="11">
    <source>
        <dbReference type="Pfam" id="PF00561"/>
    </source>
</evidence>
<evidence type="ECO:0000256" key="1">
    <source>
        <dbReference type="ARBA" id="ARBA00001585"/>
    </source>
</evidence>
<gene>
    <name evidence="13" type="primary">acmE</name>
</gene>
<evidence type="ECO:0000256" key="7">
    <source>
        <dbReference type="ARBA" id="ARBA00022670"/>
    </source>
</evidence>
<dbReference type="AlphaFoldDB" id="A0A0B5H0T9"/>
<keyword evidence="7" id="KW-0645">Protease</keyword>
<evidence type="ECO:0000256" key="4">
    <source>
        <dbReference type="ARBA" id="ARBA00012568"/>
    </source>
</evidence>
<evidence type="ECO:0000256" key="9">
    <source>
        <dbReference type="ARBA" id="ARBA00029605"/>
    </source>
</evidence>
<dbReference type="GO" id="GO:0006508">
    <property type="term" value="P:proteolysis"/>
    <property type="evidence" value="ECO:0007669"/>
    <property type="project" value="UniProtKB-KW"/>
</dbReference>
<name>A0A0B5H0T9_9ACTN</name>
<keyword evidence="6" id="KW-0963">Cytoplasm</keyword>
<dbReference type="SUPFAM" id="SSF53474">
    <property type="entry name" value="alpha/beta-Hydrolases"/>
    <property type="match status" value="1"/>
</dbReference>
<dbReference type="InterPro" id="IPR005944">
    <property type="entry name" value="Pro_iminopeptidase"/>
</dbReference>
<evidence type="ECO:0000256" key="5">
    <source>
        <dbReference type="ARBA" id="ARBA00022438"/>
    </source>
</evidence>
<dbReference type="PANTHER" id="PTHR43722">
    <property type="entry name" value="PROLINE IMINOPEPTIDASE"/>
    <property type="match status" value="1"/>
</dbReference>
<feature type="domain" description="AB hydrolase-1" evidence="11">
    <location>
        <begin position="80"/>
        <end position="222"/>
    </location>
</feature>
<dbReference type="Gene3D" id="3.40.50.1820">
    <property type="entry name" value="alpha/beta hydrolase"/>
    <property type="match status" value="1"/>
</dbReference>
<keyword evidence="10" id="KW-0732">Signal</keyword>
<evidence type="ECO:0000256" key="10">
    <source>
        <dbReference type="SAM" id="SignalP"/>
    </source>
</evidence>
<evidence type="ECO:0000259" key="12">
    <source>
        <dbReference type="Pfam" id="PF08386"/>
    </source>
</evidence>
<dbReference type="GO" id="GO:0005737">
    <property type="term" value="C:cytoplasm"/>
    <property type="evidence" value="ECO:0007669"/>
    <property type="project" value="UniProtKB-SubCell"/>
</dbReference>
<comment type="catalytic activity">
    <reaction evidence="1">
        <text>Release of N-terminal proline from a peptide.</text>
        <dbReference type="EC" id="3.4.11.5"/>
    </reaction>
</comment>
<comment type="subcellular location">
    <subcellularLocation>
        <location evidence="2">Cytoplasm</location>
    </subcellularLocation>
</comment>
<dbReference type="InterPro" id="IPR000073">
    <property type="entry name" value="AB_hydrolase_1"/>
</dbReference>
<feature type="chain" id="PRO_5002103861" description="prolyl aminopeptidase" evidence="10">
    <location>
        <begin position="20"/>
        <end position="455"/>
    </location>
</feature>
<accession>A0A0B5H0T9</accession>
<evidence type="ECO:0000313" key="13">
    <source>
        <dbReference type="EMBL" id="AJF34504.1"/>
    </source>
</evidence>
<sequence length="455" mass="49344">MSALVAIIVLLAGAGVAPADTVRRPSHTDVRALADPSPCPGQPRFICSTLTVPLDHRGGARGSLRLQVAAARNVTAPKGVLLFFGGGPGQAAVPLMSRLAARMPEVARAYRIVTMDQRGTGRTAIDCPALQAEVGSSDIAVPSTTAVAQCARIVGRYRHYYTTEQSLGDFDLLRRALGARQVVVDGASYGSLSAARYAVAYPDHVSRVVLDSTMPHISTPDVPLYLAGLCAQARVLRDACAGLPACSWDPASDVAWLVRHGYDDIALFDTTVAYEYTDPDYEALIMALHRAREGARKPLDELVEATRQRQAANARDYSAGLHAATFCSDTRFPWGDSAVPPWRRGAALRRAARDIPEERVWPYLPATAVGNGFVDTCRNWPVTRPSPAVRRSLPDVPVLIVSGDRDLSTPLEWARWEARYAPRHQLVVIPGADHSLQLFEPGTEGRRAVTDFLRR</sequence>
<dbReference type="PRINTS" id="PR00793">
    <property type="entry name" value="PROAMNOPTASE"/>
</dbReference>
<keyword evidence="5" id="KW-0031">Aminopeptidase</keyword>
<evidence type="ECO:0000256" key="6">
    <source>
        <dbReference type="ARBA" id="ARBA00022490"/>
    </source>
</evidence>
<feature type="signal peptide" evidence="10">
    <location>
        <begin position="1"/>
        <end position="19"/>
    </location>
</feature>
<dbReference type="PANTHER" id="PTHR43722:SF1">
    <property type="entry name" value="PROLINE IMINOPEPTIDASE"/>
    <property type="match status" value="1"/>
</dbReference>
<reference evidence="13" key="1">
    <citation type="journal article" date="2014" name="PLoS ONE">
        <title>Characterization of Biosynthetic Genes of Ascamycin/Dealanylascamycin Featuring a 5'-O-Sulfonamide Moiety in Streptomyces sp. JCM9888.</title>
        <authorList>
            <person name="Zhao C."/>
            <person name="Qi J."/>
            <person name="Tao W."/>
            <person name="He L."/>
            <person name="Xu W."/>
            <person name="Chan J."/>
            <person name="Deng Z."/>
        </authorList>
    </citation>
    <scope>NUCLEOTIDE SEQUENCE</scope>
    <source>
        <strain evidence="13">JCM 9888</strain>
    </source>
</reference>
<evidence type="ECO:0000256" key="2">
    <source>
        <dbReference type="ARBA" id="ARBA00004496"/>
    </source>
</evidence>
<dbReference type="Pfam" id="PF08386">
    <property type="entry name" value="Abhydrolase_4"/>
    <property type="match status" value="1"/>
</dbReference>
<dbReference type="Pfam" id="PF00561">
    <property type="entry name" value="Abhydrolase_1"/>
    <property type="match status" value="1"/>
</dbReference>
<dbReference type="EMBL" id="KJ817374">
    <property type="protein sequence ID" value="AJF34504.1"/>
    <property type="molecule type" value="Genomic_DNA"/>
</dbReference>
<dbReference type="EC" id="3.4.11.5" evidence="4"/>